<dbReference type="InterPro" id="IPR020846">
    <property type="entry name" value="MFS_dom"/>
</dbReference>
<keyword evidence="4 5" id="KW-0472">Membrane</keyword>
<feature type="transmembrane region" description="Helical" evidence="5">
    <location>
        <begin position="313"/>
        <end position="334"/>
    </location>
</feature>
<dbReference type="CDD" id="cd17321">
    <property type="entry name" value="MFS_MMR_MDR_like"/>
    <property type="match status" value="1"/>
</dbReference>
<comment type="subcellular location">
    <subcellularLocation>
        <location evidence="1">Cell membrane</location>
        <topology evidence="1">Multi-pass membrane protein</topology>
    </subcellularLocation>
</comment>
<feature type="domain" description="Major facilitator superfamily (MFS) profile" evidence="6">
    <location>
        <begin position="22"/>
        <end position="475"/>
    </location>
</feature>
<feature type="transmembrane region" description="Helical" evidence="5">
    <location>
        <begin position="113"/>
        <end position="138"/>
    </location>
</feature>
<dbReference type="SUPFAM" id="SSF103473">
    <property type="entry name" value="MFS general substrate transporter"/>
    <property type="match status" value="1"/>
</dbReference>
<dbReference type="InterPro" id="IPR036259">
    <property type="entry name" value="MFS_trans_sf"/>
</dbReference>
<feature type="transmembrane region" description="Helical" evidence="5">
    <location>
        <begin position="60"/>
        <end position="80"/>
    </location>
</feature>
<dbReference type="Gene3D" id="1.20.1250.20">
    <property type="entry name" value="MFS general substrate transporter like domains"/>
    <property type="match status" value="1"/>
</dbReference>
<dbReference type="Pfam" id="PF07690">
    <property type="entry name" value="MFS_1"/>
    <property type="match status" value="1"/>
</dbReference>
<feature type="transmembrane region" description="Helical" evidence="5">
    <location>
        <begin position="243"/>
        <end position="261"/>
    </location>
</feature>
<name>A0ABW1A3S7_9ACTN</name>
<evidence type="ECO:0000259" key="6">
    <source>
        <dbReference type="PROSITE" id="PS50850"/>
    </source>
</evidence>
<accession>A0ABW1A3S7</accession>
<dbReference type="RefSeq" id="WP_378285032.1">
    <property type="nucleotide sequence ID" value="NZ_JBHSON010000041.1"/>
</dbReference>
<feature type="transmembrane region" description="Helical" evidence="5">
    <location>
        <begin position="378"/>
        <end position="401"/>
    </location>
</feature>
<evidence type="ECO:0000256" key="1">
    <source>
        <dbReference type="ARBA" id="ARBA00004651"/>
    </source>
</evidence>
<feature type="transmembrane region" description="Helical" evidence="5">
    <location>
        <begin position="213"/>
        <end position="231"/>
    </location>
</feature>
<evidence type="ECO:0000313" key="7">
    <source>
        <dbReference type="EMBL" id="MFC5749312.1"/>
    </source>
</evidence>
<proteinExistence type="predicted"/>
<protein>
    <submittedName>
        <fullName evidence="7">MFS transporter</fullName>
    </submittedName>
</protein>
<keyword evidence="2 5" id="KW-0812">Transmembrane</keyword>
<dbReference type="PANTHER" id="PTHR42718">
    <property type="entry name" value="MAJOR FACILITATOR SUPERFAMILY MULTIDRUG TRANSPORTER MFSC"/>
    <property type="match status" value="1"/>
</dbReference>
<comment type="caution">
    <text evidence="7">The sequence shown here is derived from an EMBL/GenBank/DDBJ whole genome shotgun (WGS) entry which is preliminary data.</text>
</comment>
<feature type="transmembrane region" description="Helical" evidence="5">
    <location>
        <begin position="181"/>
        <end position="201"/>
    </location>
</feature>
<dbReference type="PANTHER" id="PTHR42718:SF39">
    <property type="entry name" value="ACTINORHODIN TRANSPORTER-RELATED"/>
    <property type="match status" value="1"/>
</dbReference>
<sequence length="477" mass="49620">MTAETTTAPPESEEVYPRRWAALVVLLLAFMLDLLSVTIVNVGLSAIQRDLGASPTDLEWISAAYLLSFAVALITAARLGDLRGRKLVFLVGVAAFAVTSLWCGIAGSPAELIAARVFQGLAAAAIAPQVMSILFTIFTGRERATVFGTFGLLSGLTQAGGLILGGVLITTDVAGLGWRSIFLITVPVAIVLIPLAIWLVPESKVAGGARPRWGATAVLVLALVAIVFPLLEGRVYGWPLWGWLLIAAGILAVVGLAIVEHRDPRRRAGALLPMELFRNRTGAGGLIVLLLSFSGFTGFMMIFPLWLQDGQGFSALNAGTVSIAFAAGGLVMAAFTGRLTIRFGRFIVLTGCLVSVAGGGILLLAVHGASDSLNSWSLVPGLFALGVGMTLVMPPLTTLFLSAVPPEYAGSASGVWTTGQQFGSAVGVAAFGTVFFTVLENSRDHPEAFTAATIAVMGALVVSAALCFTLAPNKEPA</sequence>
<evidence type="ECO:0000256" key="3">
    <source>
        <dbReference type="ARBA" id="ARBA00022989"/>
    </source>
</evidence>
<dbReference type="Proteomes" id="UP001596074">
    <property type="component" value="Unassembled WGS sequence"/>
</dbReference>
<evidence type="ECO:0000256" key="4">
    <source>
        <dbReference type="ARBA" id="ARBA00023136"/>
    </source>
</evidence>
<evidence type="ECO:0000256" key="2">
    <source>
        <dbReference type="ARBA" id="ARBA00022692"/>
    </source>
</evidence>
<dbReference type="PROSITE" id="PS50850">
    <property type="entry name" value="MFS"/>
    <property type="match status" value="1"/>
</dbReference>
<gene>
    <name evidence="7" type="ORF">ACFPZN_27140</name>
</gene>
<feature type="transmembrane region" description="Helical" evidence="5">
    <location>
        <begin position="346"/>
        <end position="366"/>
    </location>
</feature>
<evidence type="ECO:0000256" key="5">
    <source>
        <dbReference type="SAM" id="Phobius"/>
    </source>
</evidence>
<keyword evidence="8" id="KW-1185">Reference proteome</keyword>
<feature type="transmembrane region" description="Helical" evidence="5">
    <location>
        <begin position="282"/>
        <end position="307"/>
    </location>
</feature>
<feature type="transmembrane region" description="Helical" evidence="5">
    <location>
        <begin position="422"/>
        <end position="439"/>
    </location>
</feature>
<dbReference type="InterPro" id="IPR011701">
    <property type="entry name" value="MFS"/>
</dbReference>
<dbReference type="EMBL" id="JBHSON010000041">
    <property type="protein sequence ID" value="MFC5749312.1"/>
    <property type="molecule type" value="Genomic_DNA"/>
</dbReference>
<feature type="transmembrane region" description="Helical" evidence="5">
    <location>
        <begin position="150"/>
        <end position="169"/>
    </location>
</feature>
<keyword evidence="3 5" id="KW-1133">Transmembrane helix</keyword>
<dbReference type="Gene3D" id="1.20.1720.10">
    <property type="entry name" value="Multidrug resistance protein D"/>
    <property type="match status" value="1"/>
</dbReference>
<feature type="transmembrane region" description="Helical" evidence="5">
    <location>
        <begin position="20"/>
        <end position="40"/>
    </location>
</feature>
<feature type="transmembrane region" description="Helical" evidence="5">
    <location>
        <begin position="87"/>
        <end position="107"/>
    </location>
</feature>
<evidence type="ECO:0000313" key="8">
    <source>
        <dbReference type="Proteomes" id="UP001596074"/>
    </source>
</evidence>
<feature type="transmembrane region" description="Helical" evidence="5">
    <location>
        <begin position="451"/>
        <end position="471"/>
    </location>
</feature>
<reference evidence="8" key="1">
    <citation type="journal article" date="2019" name="Int. J. Syst. Evol. Microbiol.">
        <title>The Global Catalogue of Microorganisms (GCM) 10K type strain sequencing project: providing services to taxonomists for standard genome sequencing and annotation.</title>
        <authorList>
            <consortium name="The Broad Institute Genomics Platform"/>
            <consortium name="The Broad Institute Genome Sequencing Center for Infectious Disease"/>
            <person name="Wu L."/>
            <person name="Ma J."/>
        </authorList>
    </citation>
    <scope>NUCLEOTIDE SEQUENCE [LARGE SCALE GENOMIC DNA]</scope>
    <source>
        <strain evidence="8">KCTC 42087</strain>
    </source>
</reference>
<organism evidence="7 8">
    <name type="scientific">Actinomadura rugatobispora</name>
    <dbReference type="NCBI Taxonomy" id="1994"/>
    <lineage>
        <taxon>Bacteria</taxon>
        <taxon>Bacillati</taxon>
        <taxon>Actinomycetota</taxon>
        <taxon>Actinomycetes</taxon>
        <taxon>Streptosporangiales</taxon>
        <taxon>Thermomonosporaceae</taxon>
        <taxon>Actinomadura</taxon>
    </lineage>
</organism>